<dbReference type="EMBL" id="GEBQ01002736">
    <property type="protein sequence ID" value="JAT37241.1"/>
    <property type="molecule type" value="Transcribed_RNA"/>
</dbReference>
<dbReference type="Gene3D" id="1.10.510.10">
    <property type="entry name" value="Transferase(Phosphotransferase) domain 1"/>
    <property type="match status" value="1"/>
</dbReference>
<dbReference type="SUPFAM" id="SSF56112">
    <property type="entry name" value="Protein kinase-like (PK-like)"/>
    <property type="match status" value="1"/>
</dbReference>
<feature type="domain" description="Protein kinase" evidence="1">
    <location>
        <begin position="1"/>
        <end position="173"/>
    </location>
</feature>
<dbReference type="PROSITE" id="PS00108">
    <property type="entry name" value="PROTEIN_KINASE_ST"/>
    <property type="match status" value="1"/>
</dbReference>
<dbReference type="GO" id="GO:0004674">
    <property type="term" value="F:protein serine/threonine kinase activity"/>
    <property type="evidence" value="ECO:0007669"/>
    <property type="project" value="TreeGrafter"/>
</dbReference>
<accession>A0A1B6MMV6</accession>
<dbReference type="InterPro" id="IPR011009">
    <property type="entry name" value="Kinase-like_dom_sf"/>
</dbReference>
<dbReference type="PROSITE" id="PS50011">
    <property type="entry name" value="PROTEIN_KINASE_DOM"/>
    <property type="match status" value="1"/>
</dbReference>
<dbReference type="InterPro" id="IPR000719">
    <property type="entry name" value="Prot_kinase_dom"/>
</dbReference>
<feature type="non-terminal residue" evidence="2">
    <location>
        <position position="209"/>
    </location>
</feature>
<dbReference type="PANTHER" id="PTHR24359">
    <property type="entry name" value="SERINE/THREONINE-PROTEIN KINASE SBK1"/>
    <property type="match status" value="1"/>
</dbReference>
<organism evidence="2">
    <name type="scientific">Graphocephala atropunctata</name>
    <dbReference type="NCBI Taxonomy" id="36148"/>
    <lineage>
        <taxon>Eukaryota</taxon>
        <taxon>Metazoa</taxon>
        <taxon>Ecdysozoa</taxon>
        <taxon>Arthropoda</taxon>
        <taxon>Hexapoda</taxon>
        <taxon>Insecta</taxon>
        <taxon>Pterygota</taxon>
        <taxon>Neoptera</taxon>
        <taxon>Paraneoptera</taxon>
        <taxon>Hemiptera</taxon>
        <taxon>Auchenorrhyncha</taxon>
        <taxon>Membracoidea</taxon>
        <taxon>Cicadellidae</taxon>
        <taxon>Cicadellinae</taxon>
        <taxon>Cicadellini</taxon>
        <taxon>Graphocephala</taxon>
    </lineage>
</organism>
<evidence type="ECO:0000259" key="1">
    <source>
        <dbReference type="PROSITE" id="PS50011"/>
    </source>
</evidence>
<evidence type="ECO:0000313" key="2">
    <source>
        <dbReference type="EMBL" id="JAT37241.1"/>
    </source>
</evidence>
<reference evidence="2" key="1">
    <citation type="submission" date="2015-11" db="EMBL/GenBank/DDBJ databases">
        <title>De novo transcriptome assembly of four potential Pierce s Disease insect vectors from Arizona vineyards.</title>
        <authorList>
            <person name="Tassone E.E."/>
        </authorList>
    </citation>
    <scope>NUCLEOTIDE SEQUENCE</scope>
</reference>
<dbReference type="InterPro" id="IPR008271">
    <property type="entry name" value="Ser/Thr_kinase_AS"/>
</dbReference>
<dbReference type="Pfam" id="PF00069">
    <property type="entry name" value="Pkinase"/>
    <property type="match status" value="1"/>
</dbReference>
<dbReference type="PANTHER" id="PTHR24359:SF26">
    <property type="entry name" value="SERINE_THREONINE-PROTEIN KINASE MENG-PO"/>
    <property type="match status" value="1"/>
</dbReference>
<sequence length="209" mass="24160">PENSCKKVARQLVSALEFMHSKQLVHRDIKLENILVFAPDLSTVKLCDFGETRREGVLVNKVKCTWHPFLPPEACEAVKNERFLCRPASDCWQVGIVLFVCLTGCPPWQSAEPSDSDYSAFSSWQRRRTTKVPSQMRRFTPRLQRLFRRLLEHKPDKRAAVTDVGKYLKDSWLTEKASQPTTLERKNSLDLYLDLQAADDPRPFDHESK</sequence>
<name>A0A1B6MMV6_9HEMI</name>
<dbReference type="GO" id="GO:0005524">
    <property type="term" value="F:ATP binding"/>
    <property type="evidence" value="ECO:0007669"/>
    <property type="project" value="InterPro"/>
</dbReference>
<gene>
    <name evidence="2" type="ORF">g.51183</name>
</gene>
<dbReference type="SMART" id="SM00220">
    <property type="entry name" value="S_TKc"/>
    <property type="match status" value="1"/>
</dbReference>
<feature type="non-terminal residue" evidence="2">
    <location>
        <position position="1"/>
    </location>
</feature>
<proteinExistence type="predicted"/>
<protein>
    <recommendedName>
        <fullName evidence="1">Protein kinase domain-containing protein</fullName>
    </recommendedName>
</protein>
<dbReference type="AlphaFoldDB" id="A0A1B6MMV6"/>